<comment type="caution">
    <text evidence="1">The sequence shown here is derived from an EMBL/GenBank/DDBJ whole genome shotgun (WGS) entry which is preliminary data.</text>
</comment>
<sequence>MQIYMLQRTTQTRRPTTCKHCDVIGMCKTVHCTTLFIYHTHGSIAQRGTVVTQTMQLFYICIYTRTCICVQTYFDTCTCSSNVRSVLKTPKVSDLDHHKLIRAAPNRA</sequence>
<evidence type="ECO:0000313" key="2">
    <source>
        <dbReference type="Proteomes" id="UP000785679"/>
    </source>
</evidence>
<dbReference type="Proteomes" id="UP000785679">
    <property type="component" value="Unassembled WGS sequence"/>
</dbReference>
<protein>
    <submittedName>
        <fullName evidence="1">Uncharacterized protein</fullName>
    </submittedName>
</protein>
<proteinExistence type="predicted"/>
<gene>
    <name evidence="1" type="ORF">FGO68_gene8752</name>
</gene>
<dbReference type="EMBL" id="RRYP01032817">
    <property type="protein sequence ID" value="TNV70782.1"/>
    <property type="molecule type" value="Genomic_DNA"/>
</dbReference>
<organism evidence="1 2">
    <name type="scientific">Halteria grandinella</name>
    <dbReference type="NCBI Taxonomy" id="5974"/>
    <lineage>
        <taxon>Eukaryota</taxon>
        <taxon>Sar</taxon>
        <taxon>Alveolata</taxon>
        <taxon>Ciliophora</taxon>
        <taxon>Intramacronucleata</taxon>
        <taxon>Spirotrichea</taxon>
        <taxon>Stichotrichia</taxon>
        <taxon>Sporadotrichida</taxon>
        <taxon>Halteriidae</taxon>
        <taxon>Halteria</taxon>
    </lineage>
</organism>
<name>A0A8J8N9E7_HALGN</name>
<evidence type="ECO:0000313" key="1">
    <source>
        <dbReference type="EMBL" id="TNV70782.1"/>
    </source>
</evidence>
<accession>A0A8J8N9E7</accession>
<dbReference type="AlphaFoldDB" id="A0A8J8N9E7"/>
<reference evidence="1" key="1">
    <citation type="submission" date="2019-06" db="EMBL/GenBank/DDBJ databases">
        <authorList>
            <person name="Zheng W."/>
        </authorList>
    </citation>
    <scope>NUCLEOTIDE SEQUENCE</scope>
    <source>
        <strain evidence="1">QDHG01</strain>
    </source>
</reference>
<keyword evidence="2" id="KW-1185">Reference proteome</keyword>